<dbReference type="AlphaFoldDB" id="A0A811TDD2"/>
<comment type="caution">
    <text evidence="1">The sequence shown here is derived from an EMBL/GenBank/DDBJ whole genome shotgun (WGS) entry which is preliminary data.</text>
</comment>
<dbReference type="EMBL" id="CAJHIR010000049">
    <property type="protein sequence ID" value="CAD6494411.1"/>
    <property type="molecule type" value="Genomic_DNA"/>
</dbReference>
<evidence type="ECO:0000313" key="1">
    <source>
        <dbReference type="EMBL" id="CAD6494411.1"/>
    </source>
</evidence>
<dbReference type="InterPro" id="IPR036526">
    <property type="entry name" value="C-N_Hydrolase_sf"/>
</dbReference>
<proteinExistence type="predicted"/>
<protein>
    <recommendedName>
        <fullName evidence="3">CN hydrolase domain-containing protein</fullName>
    </recommendedName>
</protein>
<name>A0A811TDD2_9EURY</name>
<evidence type="ECO:0000313" key="2">
    <source>
        <dbReference type="Proteomes" id="UP000612009"/>
    </source>
</evidence>
<gene>
    <name evidence="1" type="ORF">LAKADJCE_00749</name>
</gene>
<accession>A0A811TDD2</accession>
<dbReference type="Proteomes" id="UP000612009">
    <property type="component" value="Unassembled WGS sequence"/>
</dbReference>
<evidence type="ECO:0008006" key="3">
    <source>
        <dbReference type="Google" id="ProtNLM"/>
    </source>
</evidence>
<reference evidence="1" key="1">
    <citation type="submission" date="2020-10" db="EMBL/GenBank/DDBJ databases">
        <authorList>
            <person name="Hahn C.J."/>
            <person name="Laso-Perez R."/>
            <person name="Vulcano F."/>
            <person name="Vaziourakis K.-M."/>
            <person name="Stokke R."/>
            <person name="Steen I.H."/>
            <person name="Teske A."/>
            <person name="Boetius A."/>
            <person name="Liebeke M."/>
            <person name="Amann R."/>
            <person name="Knittel K."/>
        </authorList>
    </citation>
    <scope>NUCLEOTIDE SEQUENCE</scope>
    <source>
        <strain evidence="1">Gfbio:e3339647-f889-4370-9287-4fb5cb688e4c:AG392J18_GoMArc1</strain>
    </source>
</reference>
<dbReference type="Gene3D" id="3.60.110.10">
    <property type="entry name" value="Carbon-nitrogen hydrolase"/>
    <property type="match status" value="1"/>
</dbReference>
<sequence length="545" mass="61747">MQVNANHSLGKASILKATKAQSDFEFMEEMENAIEFFERSSNEIEFFNPSKFCLPFYRSFYAVTFKKEGTEDEIQRYLTDAKDATKGSKNKETLIKVVENLANALTEAHKMQDANLDTIQHYLNICRQYCDSAADLIVDAADGAPGAAQVLQRGLPIIDKQIKELIQKIKEKAEAVCRKTQGTPLEKLGRATARSVKELLPINDILALTMALDNMTSIARGWCEYLPTDKKINACEQLKNLTGMEHGEQGMAIVSVFEYLQENIYIPKIQPVHISETKQEIVRIATAQISFDLTESFPFTVKKKEEVKTKIFSVLEIARNDDANIVCLPELCLCEEWISEIKSKYPDMIVIGGSFYKDNKNICPLITKSNRNIPYQQKIKPSTFEDGVMEPRMIPGETTYRYETQFGKFIILICRDFDDLAHYFRGADIDMIFCPAFNPANKRFQNEAHSHVERTPSYILIANTGLYGGTSIFGQLNNGYFSSLVDGGCKDAGDLTYKLCEVEEGQEEVIIADFNLKHKNVQTPTPSNPDEEIRSVENIRKLHLF</sequence>
<organism evidence="1 2">
    <name type="scientific">Candidatus Argoarchaeum ethanivorans</name>
    <dbReference type="NCBI Taxonomy" id="2608793"/>
    <lineage>
        <taxon>Archaea</taxon>
        <taxon>Methanobacteriati</taxon>
        <taxon>Methanobacteriota</taxon>
        <taxon>Stenosarchaea group</taxon>
        <taxon>Methanomicrobia</taxon>
        <taxon>Methanosarcinales</taxon>
        <taxon>Methanosarcinales incertae sedis</taxon>
        <taxon>GOM Arc I cluster</taxon>
        <taxon>Candidatus Argoarchaeum</taxon>
    </lineage>
</organism>
<dbReference type="SUPFAM" id="SSF56317">
    <property type="entry name" value="Carbon-nitrogen hydrolase"/>
    <property type="match status" value="1"/>
</dbReference>